<accession>A0A242MXU1</accession>
<organism evidence="1 2">
    <name type="scientific">Caballeronia sordidicola</name>
    <name type="common">Burkholderia sordidicola</name>
    <dbReference type="NCBI Taxonomy" id="196367"/>
    <lineage>
        <taxon>Bacteria</taxon>
        <taxon>Pseudomonadati</taxon>
        <taxon>Pseudomonadota</taxon>
        <taxon>Betaproteobacteria</taxon>
        <taxon>Burkholderiales</taxon>
        <taxon>Burkholderiaceae</taxon>
        <taxon>Caballeronia</taxon>
    </lineage>
</organism>
<reference evidence="1 2" key="1">
    <citation type="submission" date="2017-03" db="EMBL/GenBank/DDBJ databases">
        <title>Genome analysis of strain PAMC 26577.</title>
        <authorList>
            <person name="Oh H.-M."/>
            <person name="Yang J.-A."/>
        </authorList>
    </citation>
    <scope>NUCLEOTIDE SEQUENCE [LARGE SCALE GENOMIC DNA]</scope>
    <source>
        <strain evidence="1 2">PAMC 26577</strain>
    </source>
</reference>
<gene>
    <name evidence="1" type="ORF">PAMC26577_11545</name>
</gene>
<dbReference type="EMBL" id="NBTZ01000039">
    <property type="protein sequence ID" value="OTP76247.1"/>
    <property type="molecule type" value="Genomic_DNA"/>
</dbReference>
<evidence type="ECO:0000313" key="2">
    <source>
        <dbReference type="Proteomes" id="UP000195221"/>
    </source>
</evidence>
<dbReference type="AlphaFoldDB" id="A0A242MXU1"/>
<evidence type="ECO:0000313" key="1">
    <source>
        <dbReference type="EMBL" id="OTP76247.1"/>
    </source>
</evidence>
<comment type="caution">
    <text evidence="1">The sequence shown here is derived from an EMBL/GenBank/DDBJ whole genome shotgun (WGS) entry which is preliminary data.</text>
</comment>
<name>A0A242MXU1_CABSO</name>
<proteinExistence type="predicted"/>
<sequence>MGLPCDRFTYRIPSAKYCAGDELFCKQVRNKGLRRILVIVYDEHAQWLVNADVTIRPGTG</sequence>
<protein>
    <submittedName>
        <fullName evidence="1">Uncharacterized protein</fullName>
    </submittedName>
</protein>
<dbReference type="Proteomes" id="UP000195221">
    <property type="component" value="Unassembled WGS sequence"/>
</dbReference>